<proteinExistence type="predicted"/>
<sequence length="1084" mass="119407">MLHIALSSQRSAQMDVEERAGGHIVSHVLTFLRDSEDRQRQLDGIKWLHANMSHPDGRAAHLPTVHGAFPGTHHAVAMALLRRCTDFDDPEVQYEATEALHDLISGMDLAAVPHLIKEVISHCGFLLSWFRRNAGSPWRDVERHLDAPPGAAWQSGTITMLLFTLQRLTAWQNAPGHLDSLLKLGRASPVGQVVELMEHKSREVAEAAVMTAMGLFAGSTNGPVLTVTEQAAEVARQMVAAEVVPVLHRLLLSEDVTYHSRAMLLIGWCAMASRAATMQIVDREMVKTATELMSTKSPKNGPTIFWRDTMRFHAITGWVLHIMMHRADEIPATHTVEHSGVEHMCMVLHYLSAFPNGRVIPLPELLAIRPRLHEMLRTLNDLLNPPPPPHWWPSKWDTRNFRVKTVVMLDVCKLPIERIQYDADKWVADEARAVLRSAARDNPRPSPRPLTLSDPPRQRVEPVETCPAGATGGSMFDDEGRFRLPSSLRHPRDEMRLPRMTGVAFLVFLGLVALHVFCFPAIWRVRTMVTDRIIEAQKRRSERAAAQLLAEVERQKNRTKAKANSRAERAGKCQMATAVHQQEPSGGHGHDDQQREEGEESEDNAENPSVGARVAIPVYSPRPAAEQDDETAGVWTPVSRGRLKVRKLPLPQTPAVTFQPPQAPEAPQPAPPTPTPASTSSSSIADCPPVSSTTASDRAASTVTTPDLPSVTSAQRSCGKTILLDQLRAAVGEAIAKKQSLSARYGGLCQSRDRAIDRARELSVAIDKLRQTTHNLSRGAFLALATAAEVRDFDARAAAEHDRLDKLYDQAIDTEKRISSPSPLPSSPQRRNEDTWQADLASTASAGSSAGLQQPQGEGTPGGGGGVVAAADGAGDGRGDVGRALKSLTERQLREMLRGLNSEVDRLGSQINGVSVECVAAEAALQPLLREHHSLRTQAETGLTEGRLTSLTTPAAISAFKREIKQAQQDLRDLSREASRLEARLELQERENPGSAIGSCVACRDDTRPPVITFFPCKQQCLCEGCWRQWKDRHDRAREEKARLERLHKPVPEDVRRYSSLRCPACGMDAVHADYLGDIRVTRE</sequence>
<evidence type="ECO:0000313" key="4">
    <source>
        <dbReference type="EMBL" id="CEM11288.1"/>
    </source>
</evidence>
<feature type="region of interest" description="Disordered" evidence="2">
    <location>
        <begin position="553"/>
        <end position="613"/>
    </location>
</feature>
<evidence type="ECO:0000256" key="3">
    <source>
        <dbReference type="SAM" id="Phobius"/>
    </source>
</evidence>
<feature type="region of interest" description="Disordered" evidence="2">
    <location>
        <begin position="812"/>
        <end position="882"/>
    </location>
</feature>
<evidence type="ECO:0000256" key="2">
    <source>
        <dbReference type="SAM" id="MobiDB-lite"/>
    </source>
</evidence>
<dbReference type="InterPro" id="IPR016024">
    <property type="entry name" value="ARM-type_fold"/>
</dbReference>
<evidence type="ECO:0000313" key="5">
    <source>
        <dbReference type="Proteomes" id="UP000041254"/>
    </source>
</evidence>
<dbReference type="EMBL" id="CDMY01000413">
    <property type="protein sequence ID" value="CEM11288.1"/>
    <property type="molecule type" value="Genomic_DNA"/>
</dbReference>
<keyword evidence="5" id="KW-1185">Reference proteome</keyword>
<feature type="transmembrane region" description="Helical" evidence="3">
    <location>
        <begin position="502"/>
        <end position="523"/>
    </location>
</feature>
<keyword evidence="3" id="KW-0812">Transmembrane</keyword>
<dbReference type="InterPro" id="IPR013083">
    <property type="entry name" value="Znf_RING/FYVE/PHD"/>
</dbReference>
<name>A0A0G4FDM4_VITBC</name>
<dbReference type="SUPFAM" id="SSF48371">
    <property type="entry name" value="ARM repeat"/>
    <property type="match status" value="1"/>
</dbReference>
<dbReference type="InParanoid" id="A0A0G4FDM4"/>
<organism evidence="4 5">
    <name type="scientific">Vitrella brassicaformis (strain CCMP3155)</name>
    <dbReference type="NCBI Taxonomy" id="1169540"/>
    <lineage>
        <taxon>Eukaryota</taxon>
        <taxon>Sar</taxon>
        <taxon>Alveolata</taxon>
        <taxon>Colpodellida</taxon>
        <taxon>Vitrellaceae</taxon>
        <taxon>Vitrella</taxon>
    </lineage>
</organism>
<reference evidence="4 5" key="1">
    <citation type="submission" date="2014-11" db="EMBL/GenBank/DDBJ databases">
        <authorList>
            <person name="Zhu J."/>
            <person name="Qi W."/>
            <person name="Song R."/>
        </authorList>
    </citation>
    <scope>NUCLEOTIDE SEQUENCE [LARGE SCALE GENOMIC DNA]</scope>
</reference>
<keyword evidence="3" id="KW-1133">Transmembrane helix</keyword>
<keyword evidence="3" id="KW-0472">Membrane</keyword>
<dbReference type="Proteomes" id="UP000041254">
    <property type="component" value="Unassembled WGS sequence"/>
</dbReference>
<feature type="coiled-coil region" evidence="1">
    <location>
        <begin position="957"/>
        <end position="991"/>
    </location>
</feature>
<protein>
    <submittedName>
        <fullName evidence="4">Uncharacterized protein</fullName>
    </submittedName>
</protein>
<feature type="coiled-coil region" evidence="1">
    <location>
        <begin position="724"/>
        <end position="772"/>
    </location>
</feature>
<gene>
    <name evidence="4" type="ORF">Vbra_15115</name>
</gene>
<accession>A0A0G4FDM4</accession>
<dbReference type="AlphaFoldDB" id="A0A0G4FDM4"/>
<feature type="region of interest" description="Disordered" evidence="2">
    <location>
        <begin position="437"/>
        <end position="480"/>
    </location>
</feature>
<feature type="compositionally biased region" description="Low complexity" evidence="2">
    <location>
        <begin position="841"/>
        <end position="851"/>
    </location>
</feature>
<feature type="compositionally biased region" description="Pro residues" evidence="2">
    <location>
        <begin position="661"/>
        <end position="675"/>
    </location>
</feature>
<dbReference type="InterPro" id="IPR011989">
    <property type="entry name" value="ARM-like"/>
</dbReference>
<evidence type="ECO:0000256" key="1">
    <source>
        <dbReference type="SAM" id="Coils"/>
    </source>
</evidence>
<dbReference type="Gene3D" id="3.30.40.10">
    <property type="entry name" value="Zinc/RING finger domain, C3HC4 (zinc finger)"/>
    <property type="match status" value="1"/>
</dbReference>
<dbReference type="Gene3D" id="1.25.10.10">
    <property type="entry name" value="Leucine-rich Repeat Variant"/>
    <property type="match status" value="1"/>
</dbReference>
<dbReference type="VEuPathDB" id="CryptoDB:Vbra_15115"/>
<feature type="region of interest" description="Disordered" evidence="2">
    <location>
        <begin position="653"/>
        <end position="715"/>
    </location>
</feature>
<keyword evidence="1" id="KW-0175">Coiled coil</keyword>
<feature type="compositionally biased region" description="Low complexity" evidence="2">
    <location>
        <begin position="676"/>
        <end position="705"/>
    </location>
</feature>